<organism evidence="2 3">
    <name type="scientific">Eumeta variegata</name>
    <name type="common">Bagworm moth</name>
    <name type="synonym">Eumeta japonica</name>
    <dbReference type="NCBI Taxonomy" id="151549"/>
    <lineage>
        <taxon>Eukaryota</taxon>
        <taxon>Metazoa</taxon>
        <taxon>Ecdysozoa</taxon>
        <taxon>Arthropoda</taxon>
        <taxon>Hexapoda</taxon>
        <taxon>Insecta</taxon>
        <taxon>Pterygota</taxon>
        <taxon>Neoptera</taxon>
        <taxon>Endopterygota</taxon>
        <taxon>Lepidoptera</taxon>
        <taxon>Glossata</taxon>
        <taxon>Ditrysia</taxon>
        <taxon>Tineoidea</taxon>
        <taxon>Psychidae</taxon>
        <taxon>Oiketicinae</taxon>
        <taxon>Eumeta</taxon>
    </lineage>
</organism>
<dbReference type="OrthoDB" id="4506733at2759"/>
<gene>
    <name evidence="2" type="ORF">EVAR_17421_1</name>
</gene>
<evidence type="ECO:0008006" key="4">
    <source>
        <dbReference type="Google" id="ProtNLM"/>
    </source>
</evidence>
<accession>A0A4C1VA91</accession>
<reference evidence="2 3" key="1">
    <citation type="journal article" date="2019" name="Commun. Biol.">
        <title>The bagworm genome reveals a unique fibroin gene that provides high tensile strength.</title>
        <authorList>
            <person name="Kono N."/>
            <person name="Nakamura H."/>
            <person name="Ohtoshi R."/>
            <person name="Tomita M."/>
            <person name="Numata K."/>
            <person name="Arakawa K."/>
        </authorList>
    </citation>
    <scope>NUCLEOTIDE SEQUENCE [LARGE SCALE GENOMIC DNA]</scope>
</reference>
<evidence type="ECO:0000313" key="3">
    <source>
        <dbReference type="Proteomes" id="UP000299102"/>
    </source>
</evidence>
<feature type="compositionally biased region" description="Basic and acidic residues" evidence="1">
    <location>
        <begin position="146"/>
        <end position="157"/>
    </location>
</feature>
<dbReference type="AlphaFoldDB" id="A0A4C1VA91"/>
<dbReference type="Proteomes" id="UP000299102">
    <property type="component" value="Unassembled WGS sequence"/>
</dbReference>
<protein>
    <recommendedName>
        <fullName evidence="4">Nucleic-acid-binding protein from transposon X-element</fullName>
    </recommendedName>
</protein>
<dbReference type="EMBL" id="BGZK01000305">
    <property type="protein sequence ID" value="GBP35559.1"/>
    <property type="molecule type" value="Genomic_DNA"/>
</dbReference>
<comment type="caution">
    <text evidence="2">The sequence shown here is derived from an EMBL/GenBank/DDBJ whole genome shotgun (WGS) entry which is preliminary data.</text>
</comment>
<sequence>MGLTHVGVPVTSCAERTPLRDPPQGKSRAVNTLRCCPAASVGFSPTLPMLTDARVCIIHFFLPPRRKSKKKNRCVRFKGSIVVRPSLRTVMLQLSEAGRGCGTTIDGVTQHFHDSARMSLRLEEPWEVEGYPSSASPDQPNSASDPKIEVYTDHNREPAKRPSEFRWLKELSSYSWSDDSNDLNDFDDEGYTQRKSCQLRLFATYGPGFIHLSGKTTEDFILGFPIRSPRDARRHIDKGTPIHIFLAHRQEDNLPGGSCVTKRIKVEQPHKKSIPGQCFNCQLYEHSSKNCFQKAHCVKCLGDLGTATYTRNKEADGPSACVLCKTSGHTANYLGYPRAPKLKVKPKSNSKKNLICSGRAALNGRARDLRIVFICESDSEPAQGPA</sequence>
<evidence type="ECO:0000256" key="1">
    <source>
        <dbReference type="SAM" id="MobiDB-lite"/>
    </source>
</evidence>
<feature type="compositionally biased region" description="Polar residues" evidence="1">
    <location>
        <begin position="133"/>
        <end position="144"/>
    </location>
</feature>
<keyword evidence="3" id="KW-1185">Reference proteome</keyword>
<feature type="region of interest" description="Disordered" evidence="1">
    <location>
        <begin position="128"/>
        <end position="157"/>
    </location>
</feature>
<evidence type="ECO:0000313" key="2">
    <source>
        <dbReference type="EMBL" id="GBP35559.1"/>
    </source>
</evidence>
<proteinExistence type="predicted"/>
<name>A0A4C1VA91_EUMVA</name>